<accession>A0A8S0PT79</accession>
<name>A0A8S0PT79_OLEEU</name>
<organism evidence="1 2">
    <name type="scientific">Olea europaea subsp. europaea</name>
    <dbReference type="NCBI Taxonomy" id="158383"/>
    <lineage>
        <taxon>Eukaryota</taxon>
        <taxon>Viridiplantae</taxon>
        <taxon>Streptophyta</taxon>
        <taxon>Embryophyta</taxon>
        <taxon>Tracheophyta</taxon>
        <taxon>Spermatophyta</taxon>
        <taxon>Magnoliopsida</taxon>
        <taxon>eudicotyledons</taxon>
        <taxon>Gunneridae</taxon>
        <taxon>Pentapetalae</taxon>
        <taxon>asterids</taxon>
        <taxon>lamiids</taxon>
        <taxon>Lamiales</taxon>
        <taxon>Oleaceae</taxon>
        <taxon>Oleeae</taxon>
        <taxon>Olea</taxon>
    </lineage>
</organism>
<gene>
    <name evidence="1" type="ORF">OLEA9_A004493</name>
</gene>
<dbReference type="EMBL" id="CACTIH010000198">
    <property type="protein sequence ID" value="CAA2956800.1"/>
    <property type="molecule type" value="Genomic_DNA"/>
</dbReference>
<dbReference type="PANTHER" id="PTHR33735:SF14">
    <property type="entry name" value="PHAGE CAPSID SCAFFOLDING PROTEIN (GPO) SERINE PEPTIDASE"/>
    <property type="match status" value="1"/>
</dbReference>
<dbReference type="OrthoDB" id="1927611at2759"/>
<dbReference type="Proteomes" id="UP000594638">
    <property type="component" value="Unassembled WGS sequence"/>
</dbReference>
<evidence type="ECO:0000313" key="1">
    <source>
        <dbReference type="EMBL" id="CAA2956800.1"/>
    </source>
</evidence>
<reference evidence="1 2" key="1">
    <citation type="submission" date="2019-12" db="EMBL/GenBank/DDBJ databases">
        <authorList>
            <person name="Alioto T."/>
            <person name="Alioto T."/>
            <person name="Gomez Garrido J."/>
        </authorList>
    </citation>
    <scope>NUCLEOTIDE SEQUENCE [LARGE SCALE GENOMIC DNA]</scope>
</reference>
<dbReference type="AlphaFoldDB" id="A0A8S0PT79"/>
<evidence type="ECO:0000313" key="2">
    <source>
        <dbReference type="Proteomes" id="UP000594638"/>
    </source>
</evidence>
<proteinExistence type="predicted"/>
<dbReference type="PANTHER" id="PTHR33735">
    <property type="entry name" value="EXPRESSED PROTEIN"/>
    <property type="match status" value="1"/>
</dbReference>
<comment type="caution">
    <text evidence="1">The sequence shown here is derived from an EMBL/GenBank/DDBJ whole genome shotgun (WGS) entry which is preliminary data.</text>
</comment>
<keyword evidence="2" id="KW-1185">Reference proteome</keyword>
<protein>
    <submittedName>
        <fullName evidence="1">Uncharacterized protein</fullName>
    </submittedName>
</protein>
<dbReference type="Gramene" id="OE9A004493T5">
    <property type="protein sequence ID" value="OE9A004493C5"/>
    <property type="gene ID" value="OE9A004493"/>
</dbReference>
<sequence>MARFLFSMTRLYTSISTLHLKPYYMFRTFSSSNSILHKKPCLLLSKQSWGYQYLCRYSGMHEDNKSKRSFVVNINVPRVPFPSQSSNSLRNWILGIILTIILPFGTNKWGPLSKLKNEVDTVVETIEQITEVVEKVAEVVDKVAEDIADDLPEGGRFRKAVVLIENVAEQTAKDAHLLEDIIHKVQGVEEDVESIVESLIGEANKPSKEIKNGKSLSKL</sequence>